<comment type="pathway">
    <text evidence="2">Nitrogen metabolism; urea cycle; L-ornithine and urea from L-arginine: step 1/1.</text>
</comment>
<dbReference type="InterPro" id="IPR014033">
    <property type="entry name" value="Arginase"/>
</dbReference>
<dbReference type="PANTHER" id="PTHR43782:SF3">
    <property type="entry name" value="ARGINASE"/>
    <property type="match status" value="1"/>
</dbReference>
<evidence type="ECO:0000313" key="12">
    <source>
        <dbReference type="EMBL" id="ACZ39714.1"/>
    </source>
</evidence>
<evidence type="ECO:0000256" key="6">
    <source>
        <dbReference type="ARBA" id="ARBA00022723"/>
    </source>
</evidence>
<dbReference type="GO" id="GO:0004053">
    <property type="term" value="F:arginase activity"/>
    <property type="evidence" value="ECO:0007669"/>
    <property type="project" value="UniProtKB-EC"/>
</dbReference>
<dbReference type="Gene3D" id="3.40.800.10">
    <property type="entry name" value="Ureohydrolase domain"/>
    <property type="match status" value="1"/>
</dbReference>
<sequence length="325" mass="34066">MESDRIREAVATTNRLKAGPIQPVCFPLALGAVRAGVELGAAALDDALRARLIRRGFPDLLNRLRPAITIPAPQAGDEPLDGRRRPGEAMYLDEIAASMPPLASAVADAIRDGALALALGGDHALSLGTLAGAAATAERLAVLWIDAHGDINTPETSPSGHVHGMPLAAALGRGPSVLTDLFAETPPIRPEDTVMLGLRDLDPGERAWLAEGTIHYATMAHIDDRGLDATIADAIDRLRASGADAVHVSFDLDVLDPLLLPGTGTRVYGGLTFREAARLLRMLRDSDLPIRSLDWVELNPALDPSGGSTAVAAELLAIALGETTD</sequence>
<dbReference type="UniPathway" id="UPA00158">
    <property type="reaction ID" value="UER00270"/>
</dbReference>
<keyword evidence="5" id="KW-0056">Arginine metabolism</keyword>
<dbReference type="InterPro" id="IPR020855">
    <property type="entry name" value="Ureohydrolase_Mn_BS"/>
</dbReference>
<dbReference type="PROSITE" id="PS01053">
    <property type="entry name" value="ARGINASE_1"/>
    <property type="match status" value="1"/>
</dbReference>
<dbReference type="FunCoup" id="D1C768">
    <property type="interactions" value="204"/>
</dbReference>
<evidence type="ECO:0000256" key="10">
    <source>
        <dbReference type="PROSITE-ProRule" id="PRU00742"/>
    </source>
</evidence>
<gene>
    <name evidence="12" type="ordered locus">Sthe_2293</name>
</gene>
<proteinExistence type="inferred from homology"/>
<name>D1C768_SPHTD</name>
<dbReference type="SUPFAM" id="SSF52768">
    <property type="entry name" value="Arginase/deacetylase"/>
    <property type="match status" value="1"/>
</dbReference>
<reference evidence="12 13" key="2">
    <citation type="journal article" date="2010" name="Stand. Genomic Sci.">
        <title>Complete genome sequence of Desulfohalobium retbaense type strain (HR(100)).</title>
        <authorList>
            <person name="Spring S."/>
            <person name="Nolan M."/>
            <person name="Lapidus A."/>
            <person name="Glavina Del Rio T."/>
            <person name="Copeland A."/>
            <person name="Tice H."/>
            <person name="Cheng J.F."/>
            <person name="Lucas S."/>
            <person name="Land M."/>
            <person name="Chen F."/>
            <person name="Bruce D."/>
            <person name="Goodwin L."/>
            <person name="Pitluck S."/>
            <person name="Ivanova N."/>
            <person name="Mavromatis K."/>
            <person name="Mikhailova N."/>
            <person name="Pati A."/>
            <person name="Chen A."/>
            <person name="Palaniappan K."/>
            <person name="Hauser L."/>
            <person name="Chang Y.J."/>
            <person name="Jeffries C.D."/>
            <person name="Munk C."/>
            <person name="Kiss H."/>
            <person name="Chain P."/>
            <person name="Han C."/>
            <person name="Brettin T."/>
            <person name="Detter J.C."/>
            <person name="Schuler E."/>
            <person name="Goker M."/>
            <person name="Rohde M."/>
            <person name="Bristow J."/>
            <person name="Eisen J.A."/>
            <person name="Markowitz V."/>
            <person name="Hugenholtz P."/>
            <person name="Kyrpides N.C."/>
            <person name="Klenk H.P."/>
        </authorList>
    </citation>
    <scope>NUCLEOTIDE SEQUENCE [LARGE SCALE GENOMIC DNA]</scope>
    <source>
        <strain evidence="13">ATCC 49802 / DSM 20745 / S 6022</strain>
    </source>
</reference>
<dbReference type="KEGG" id="sti:Sthe_2293"/>
<dbReference type="PANTHER" id="PTHR43782">
    <property type="entry name" value="ARGINASE"/>
    <property type="match status" value="1"/>
</dbReference>
<accession>D1C768</accession>
<evidence type="ECO:0000256" key="3">
    <source>
        <dbReference type="ARBA" id="ARBA00012168"/>
    </source>
</evidence>
<dbReference type="eggNOG" id="COG0010">
    <property type="taxonomic scope" value="Bacteria"/>
</dbReference>
<dbReference type="CDD" id="cd09989">
    <property type="entry name" value="Arginase"/>
    <property type="match status" value="1"/>
</dbReference>
<evidence type="ECO:0000256" key="2">
    <source>
        <dbReference type="ARBA" id="ARBA00005098"/>
    </source>
</evidence>
<evidence type="ECO:0000256" key="7">
    <source>
        <dbReference type="ARBA" id="ARBA00022801"/>
    </source>
</evidence>
<evidence type="ECO:0000256" key="9">
    <source>
        <dbReference type="ARBA" id="ARBA00047391"/>
    </source>
</evidence>
<dbReference type="InParanoid" id="D1C768"/>
<evidence type="ECO:0000256" key="8">
    <source>
        <dbReference type="ARBA" id="ARBA00023211"/>
    </source>
</evidence>
<dbReference type="STRING" id="479434.Sthe_2293"/>
<comment type="similarity">
    <text evidence="10 11">Belongs to the arginase family.</text>
</comment>
<evidence type="ECO:0000256" key="1">
    <source>
        <dbReference type="ARBA" id="ARBA00001936"/>
    </source>
</evidence>
<reference evidence="13" key="1">
    <citation type="submission" date="2009-11" db="EMBL/GenBank/DDBJ databases">
        <title>The complete chromosome 1 of Sphaerobacter thermophilus DSM 20745.</title>
        <authorList>
            <person name="Lucas S."/>
            <person name="Copeland A."/>
            <person name="Lapidus A."/>
            <person name="Glavina del Rio T."/>
            <person name="Dalin E."/>
            <person name="Tice H."/>
            <person name="Bruce D."/>
            <person name="Goodwin L."/>
            <person name="Pitluck S."/>
            <person name="Kyrpides N."/>
            <person name="Mavromatis K."/>
            <person name="Ivanova N."/>
            <person name="Mikhailova N."/>
            <person name="LaButti K.M."/>
            <person name="Clum A."/>
            <person name="Sun H.I."/>
            <person name="Brettin T."/>
            <person name="Detter J.C."/>
            <person name="Han C."/>
            <person name="Larimer F."/>
            <person name="Land M."/>
            <person name="Hauser L."/>
            <person name="Markowitz V."/>
            <person name="Cheng J.F."/>
            <person name="Hugenholtz P."/>
            <person name="Woyke T."/>
            <person name="Wu D."/>
            <person name="Steenblock K."/>
            <person name="Schneider S."/>
            <person name="Pukall R."/>
            <person name="Goeker M."/>
            <person name="Klenk H.P."/>
            <person name="Eisen J.A."/>
        </authorList>
    </citation>
    <scope>NUCLEOTIDE SEQUENCE [LARGE SCALE GENOMIC DNA]</scope>
    <source>
        <strain evidence="13">ATCC 49802 / DSM 20745 / S 6022</strain>
    </source>
</reference>
<evidence type="ECO:0000256" key="5">
    <source>
        <dbReference type="ARBA" id="ARBA00022503"/>
    </source>
</evidence>
<keyword evidence="8" id="KW-0464">Manganese</keyword>
<comment type="catalytic activity">
    <reaction evidence="9">
        <text>L-arginine + H2O = urea + L-ornithine</text>
        <dbReference type="Rhea" id="RHEA:20569"/>
        <dbReference type="ChEBI" id="CHEBI:15377"/>
        <dbReference type="ChEBI" id="CHEBI:16199"/>
        <dbReference type="ChEBI" id="CHEBI:32682"/>
        <dbReference type="ChEBI" id="CHEBI:46911"/>
        <dbReference type="EC" id="3.5.3.1"/>
    </reaction>
</comment>
<evidence type="ECO:0000313" key="13">
    <source>
        <dbReference type="Proteomes" id="UP000002027"/>
    </source>
</evidence>
<dbReference type="Pfam" id="PF00491">
    <property type="entry name" value="Arginase"/>
    <property type="match status" value="1"/>
</dbReference>
<evidence type="ECO:0000256" key="11">
    <source>
        <dbReference type="RuleBase" id="RU003684"/>
    </source>
</evidence>
<keyword evidence="13" id="KW-1185">Reference proteome</keyword>
<dbReference type="GO" id="GO:0030145">
    <property type="term" value="F:manganese ion binding"/>
    <property type="evidence" value="ECO:0007669"/>
    <property type="project" value="TreeGrafter"/>
</dbReference>
<dbReference type="PROSITE" id="PS51409">
    <property type="entry name" value="ARGINASE_2"/>
    <property type="match status" value="1"/>
</dbReference>
<dbReference type="GO" id="GO:0000050">
    <property type="term" value="P:urea cycle"/>
    <property type="evidence" value="ECO:0007669"/>
    <property type="project" value="UniProtKB-UniPathway"/>
</dbReference>
<dbReference type="InterPro" id="IPR006035">
    <property type="entry name" value="Ureohydrolase"/>
</dbReference>
<dbReference type="EMBL" id="CP001823">
    <property type="protein sequence ID" value="ACZ39714.1"/>
    <property type="molecule type" value="Genomic_DNA"/>
</dbReference>
<comment type="cofactor">
    <cofactor evidence="1">
        <name>Mn(2+)</name>
        <dbReference type="ChEBI" id="CHEBI:29035"/>
    </cofactor>
</comment>
<dbReference type="RefSeq" id="WP_012872755.1">
    <property type="nucleotide sequence ID" value="NC_013523.1"/>
</dbReference>
<dbReference type="HOGENOM" id="CLU_039478_6_2_0"/>
<keyword evidence="7 11" id="KW-0378">Hydrolase</keyword>
<dbReference type="AlphaFoldDB" id="D1C768"/>
<dbReference type="PRINTS" id="PR00116">
    <property type="entry name" value="ARGINASE"/>
</dbReference>
<organism evidence="12 13">
    <name type="scientific">Sphaerobacter thermophilus (strain ATCC 49802 / DSM 20745 / KCCM 41009 / NCIMB 13125 / S 6022)</name>
    <dbReference type="NCBI Taxonomy" id="479434"/>
    <lineage>
        <taxon>Bacteria</taxon>
        <taxon>Pseudomonadati</taxon>
        <taxon>Thermomicrobiota</taxon>
        <taxon>Thermomicrobia</taxon>
        <taxon>Sphaerobacterales</taxon>
        <taxon>Sphaerobacterineae</taxon>
        <taxon>Sphaerobacteraceae</taxon>
        <taxon>Sphaerobacter</taxon>
    </lineage>
</organism>
<keyword evidence="6" id="KW-0479">Metal-binding</keyword>
<dbReference type="GO" id="GO:0006525">
    <property type="term" value="P:arginine metabolic process"/>
    <property type="evidence" value="ECO:0007669"/>
    <property type="project" value="UniProtKB-KW"/>
</dbReference>
<dbReference type="EC" id="3.5.3.1" evidence="3"/>
<dbReference type="InterPro" id="IPR023696">
    <property type="entry name" value="Ureohydrolase_dom_sf"/>
</dbReference>
<evidence type="ECO:0000256" key="4">
    <source>
        <dbReference type="ARBA" id="ARBA00018123"/>
    </source>
</evidence>
<dbReference type="GO" id="GO:0005737">
    <property type="term" value="C:cytoplasm"/>
    <property type="evidence" value="ECO:0007669"/>
    <property type="project" value="TreeGrafter"/>
</dbReference>
<protein>
    <recommendedName>
        <fullName evidence="4">Arginase</fullName>
        <ecNumber evidence="3">3.5.3.1</ecNumber>
    </recommendedName>
</protein>
<dbReference type="Proteomes" id="UP000002027">
    <property type="component" value="Chromosome 1"/>
</dbReference>